<sequence>MIINNALVNGELPPANPTLEEKFARQTKREFLKECKTEEKYQKEQSENRIKSLFVVQKELNEQQKSAQELVLAGKSVFLTGAAGTGKSFLLKHLIRLLQEKYSGEQIGITSTTGTGAIIIGGNTIHSYLGIGVIGHLPAKISMLEGELFTKLETLAGIIRKNPEPFGGIQLILVGDFCQLPPAGKTEVGNLNTKELAQLPGDAYFFAAKDEEKFLGQSAELARSCLAAAKLELKVGAQ</sequence>
<keyword evidence="2" id="KW-1185">Reference proteome</keyword>
<feature type="non-terminal residue" evidence="1">
    <location>
        <position position="238"/>
    </location>
</feature>
<organism evidence="1 2">
    <name type="scientific">Racocetra persica</name>
    <dbReference type="NCBI Taxonomy" id="160502"/>
    <lineage>
        <taxon>Eukaryota</taxon>
        <taxon>Fungi</taxon>
        <taxon>Fungi incertae sedis</taxon>
        <taxon>Mucoromycota</taxon>
        <taxon>Glomeromycotina</taxon>
        <taxon>Glomeromycetes</taxon>
        <taxon>Diversisporales</taxon>
        <taxon>Gigasporaceae</taxon>
        <taxon>Racocetra</taxon>
    </lineage>
</organism>
<name>A0ACA9QMX5_9GLOM</name>
<proteinExistence type="predicted"/>
<protein>
    <submittedName>
        <fullName evidence="1">34006_t:CDS:1</fullName>
    </submittedName>
</protein>
<dbReference type="Proteomes" id="UP000789920">
    <property type="component" value="Unassembled WGS sequence"/>
</dbReference>
<comment type="caution">
    <text evidence="1">The sequence shown here is derived from an EMBL/GenBank/DDBJ whole genome shotgun (WGS) entry which is preliminary data.</text>
</comment>
<evidence type="ECO:0000313" key="2">
    <source>
        <dbReference type="Proteomes" id="UP000789920"/>
    </source>
</evidence>
<evidence type="ECO:0000313" key="1">
    <source>
        <dbReference type="EMBL" id="CAG8752497.1"/>
    </source>
</evidence>
<gene>
    <name evidence="1" type="ORF">RPERSI_LOCUS14341</name>
</gene>
<dbReference type="EMBL" id="CAJVQC010032926">
    <property type="protein sequence ID" value="CAG8752497.1"/>
    <property type="molecule type" value="Genomic_DNA"/>
</dbReference>
<reference evidence="1" key="1">
    <citation type="submission" date="2021-06" db="EMBL/GenBank/DDBJ databases">
        <authorList>
            <person name="Kallberg Y."/>
            <person name="Tangrot J."/>
            <person name="Rosling A."/>
        </authorList>
    </citation>
    <scope>NUCLEOTIDE SEQUENCE</scope>
    <source>
        <strain evidence="1">MA461A</strain>
    </source>
</reference>
<accession>A0ACA9QMX5</accession>